<dbReference type="SUPFAM" id="SSF46689">
    <property type="entry name" value="Homeodomain-like"/>
    <property type="match status" value="1"/>
</dbReference>
<evidence type="ECO:0000313" key="8">
    <source>
        <dbReference type="Proteomes" id="UP000053413"/>
    </source>
</evidence>
<keyword evidence="2 4" id="KW-0238">DNA-binding</keyword>
<evidence type="ECO:0000256" key="5">
    <source>
        <dbReference type="SAM" id="MobiDB-lite"/>
    </source>
</evidence>
<evidence type="ECO:0000259" key="6">
    <source>
        <dbReference type="PROSITE" id="PS50977"/>
    </source>
</evidence>
<feature type="region of interest" description="Disordered" evidence="5">
    <location>
        <begin position="1"/>
        <end position="20"/>
    </location>
</feature>
<dbReference type="Pfam" id="PF21597">
    <property type="entry name" value="TetR_C_43"/>
    <property type="match status" value="1"/>
</dbReference>
<organism evidence="7 8">
    <name type="scientific">Streptomyces violaceusniger</name>
    <dbReference type="NCBI Taxonomy" id="68280"/>
    <lineage>
        <taxon>Bacteria</taxon>
        <taxon>Bacillati</taxon>
        <taxon>Actinomycetota</taxon>
        <taxon>Actinomycetes</taxon>
        <taxon>Kitasatosporales</taxon>
        <taxon>Streptomycetaceae</taxon>
        <taxon>Streptomyces</taxon>
        <taxon>Streptomyces violaceusniger group</taxon>
    </lineage>
</organism>
<dbReference type="PANTHER" id="PTHR30055">
    <property type="entry name" value="HTH-TYPE TRANSCRIPTIONAL REGULATOR RUTR"/>
    <property type="match status" value="1"/>
</dbReference>
<evidence type="ECO:0000256" key="3">
    <source>
        <dbReference type="ARBA" id="ARBA00023163"/>
    </source>
</evidence>
<comment type="caution">
    <text evidence="7">The sequence shown here is derived from an EMBL/GenBank/DDBJ whole genome shotgun (WGS) entry which is preliminary data.</text>
</comment>
<dbReference type="Gene3D" id="1.10.357.10">
    <property type="entry name" value="Tetracycline Repressor, domain 2"/>
    <property type="match status" value="1"/>
</dbReference>
<keyword evidence="3" id="KW-0804">Transcription</keyword>
<keyword evidence="1" id="KW-0805">Transcription regulation</keyword>
<sequence>MGDTHTGKPRGRQREADRNDARLIQAAREVFAERGWDAPVSEIARRAGIGMGSLYRRYPSKELLAQRMRLAGMEQLATQAHTALAEEPDAWAAFARFLRDALSAQGSSGPLLPQVGGRLPATDEVVAAADRLRAALDDLVGGAHRAGVLRADFTSADIPLLLEHLAARIPVTGERATALHLRYLDLVLAGLRPPAADQTTILPGPAPDWAELSELWNAPGV</sequence>
<proteinExistence type="predicted"/>
<gene>
    <name evidence="7" type="ORF">ADL28_15905</name>
</gene>
<dbReference type="GO" id="GO:0000976">
    <property type="term" value="F:transcription cis-regulatory region binding"/>
    <property type="evidence" value="ECO:0007669"/>
    <property type="project" value="TreeGrafter"/>
</dbReference>
<dbReference type="InterPro" id="IPR036271">
    <property type="entry name" value="Tet_transcr_reg_TetR-rel_C_sf"/>
</dbReference>
<dbReference type="RefSeq" id="WP_059144399.1">
    <property type="nucleotide sequence ID" value="NZ_LLZJ01000177.1"/>
</dbReference>
<dbReference type="AlphaFoldDB" id="A0A0X3WWH3"/>
<dbReference type="PROSITE" id="PS50977">
    <property type="entry name" value="HTH_TETR_2"/>
    <property type="match status" value="1"/>
</dbReference>
<name>A0A0X3WWH3_STRVO</name>
<dbReference type="InterPro" id="IPR009057">
    <property type="entry name" value="Homeodomain-like_sf"/>
</dbReference>
<reference evidence="8" key="1">
    <citation type="submission" date="2015-10" db="EMBL/GenBank/DDBJ databases">
        <authorList>
            <person name="Ju K.-S."/>
            <person name="Doroghazi J.R."/>
            <person name="Metcalf W.W."/>
        </authorList>
    </citation>
    <scope>NUCLEOTIDE SEQUENCE [LARGE SCALE GENOMIC DNA]</scope>
    <source>
        <strain evidence="8">NRRL F-8817</strain>
    </source>
</reference>
<dbReference type="InterPro" id="IPR050109">
    <property type="entry name" value="HTH-type_TetR-like_transc_reg"/>
</dbReference>
<dbReference type="PRINTS" id="PR00455">
    <property type="entry name" value="HTHTETR"/>
</dbReference>
<feature type="DNA-binding region" description="H-T-H motif" evidence="4">
    <location>
        <begin position="39"/>
        <end position="58"/>
    </location>
</feature>
<evidence type="ECO:0000256" key="2">
    <source>
        <dbReference type="ARBA" id="ARBA00023125"/>
    </source>
</evidence>
<dbReference type="InterPro" id="IPR049445">
    <property type="entry name" value="TetR_SbtR-like_C"/>
</dbReference>
<accession>A0A0X3WWH3</accession>
<dbReference type="Proteomes" id="UP000053413">
    <property type="component" value="Unassembled WGS sequence"/>
</dbReference>
<dbReference type="OrthoDB" id="9795011at2"/>
<evidence type="ECO:0000256" key="4">
    <source>
        <dbReference type="PROSITE-ProRule" id="PRU00335"/>
    </source>
</evidence>
<dbReference type="Pfam" id="PF00440">
    <property type="entry name" value="TetR_N"/>
    <property type="match status" value="1"/>
</dbReference>
<feature type="domain" description="HTH tetR-type" evidence="6">
    <location>
        <begin position="17"/>
        <end position="76"/>
    </location>
</feature>
<dbReference type="PANTHER" id="PTHR30055:SF234">
    <property type="entry name" value="HTH-TYPE TRANSCRIPTIONAL REGULATOR BETI"/>
    <property type="match status" value="1"/>
</dbReference>
<evidence type="ECO:0000313" key="7">
    <source>
        <dbReference type="EMBL" id="KUL61197.1"/>
    </source>
</evidence>
<dbReference type="SUPFAM" id="SSF48498">
    <property type="entry name" value="Tetracyclin repressor-like, C-terminal domain"/>
    <property type="match status" value="1"/>
</dbReference>
<evidence type="ECO:0000256" key="1">
    <source>
        <dbReference type="ARBA" id="ARBA00023015"/>
    </source>
</evidence>
<dbReference type="EMBL" id="LLZJ01000177">
    <property type="protein sequence ID" value="KUL61197.1"/>
    <property type="molecule type" value="Genomic_DNA"/>
</dbReference>
<dbReference type="GO" id="GO:0003700">
    <property type="term" value="F:DNA-binding transcription factor activity"/>
    <property type="evidence" value="ECO:0007669"/>
    <property type="project" value="TreeGrafter"/>
</dbReference>
<protein>
    <submittedName>
        <fullName evidence="7">TetR family transcriptional regulator</fullName>
    </submittedName>
</protein>
<dbReference type="InterPro" id="IPR001647">
    <property type="entry name" value="HTH_TetR"/>
</dbReference>